<accession>A0A653AKF3</accession>
<sequence>MAISFTVFDSSGRKIFSEKSNNREYQEYLDITIIDIIRFELEFGNKMFKIVL</sequence>
<proteinExistence type="predicted"/>
<evidence type="ECO:0000313" key="1">
    <source>
        <dbReference type="EMBL" id="VBB48371.1"/>
    </source>
</evidence>
<organism evidence="1">
    <name type="scientific">uncultured Paludibacter sp</name>
    <dbReference type="NCBI Taxonomy" id="497635"/>
    <lineage>
        <taxon>Bacteria</taxon>
        <taxon>Pseudomonadati</taxon>
        <taxon>Bacteroidota</taxon>
        <taxon>Bacteroidia</taxon>
        <taxon>Bacteroidales</taxon>
        <taxon>Paludibacteraceae</taxon>
        <taxon>Paludibacter</taxon>
        <taxon>environmental samples</taxon>
    </lineage>
</organism>
<reference evidence="1" key="1">
    <citation type="submission" date="2018-07" db="EMBL/GenBank/DDBJ databases">
        <authorList>
            <consortium name="Genoscope - CEA"/>
            <person name="William W."/>
        </authorList>
    </citation>
    <scope>NUCLEOTIDE SEQUENCE</scope>
    <source>
        <strain evidence="1">IK1</strain>
    </source>
</reference>
<dbReference type="AlphaFoldDB" id="A0A653AKF3"/>
<protein>
    <submittedName>
        <fullName evidence="1">Uncharacterized protein</fullName>
    </submittedName>
</protein>
<gene>
    <name evidence="1" type="ORF">TRIP_D440389</name>
</gene>
<dbReference type="EMBL" id="UPXZ01000039">
    <property type="protein sequence ID" value="VBB48371.1"/>
    <property type="molecule type" value="Genomic_DNA"/>
</dbReference>
<name>A0A653AKF3_9BACT</name>